<proteinExistence type="predicted"/>
<dbReference type="EMBL" id="CAKOAT010999335">
    <property type="protein sequence ID" value="CAH8392841.1"/>
    <property type="molecule type" value="Genomic_DNA"/>
</dbReference>
<keyword evidence="3" id="KW-1185">Reference proteome</keyword>
<dbReference type="InterPro" id="IPR006527">
    <property type="entry name" value="F-box-assoc_dom_typ1"/>
</dbReference>
<dbReference type="Pfam" id="PF07734">
    <property type="entry name" value="FBA_1"/>
    <property type="match status" value="1"/>
</dbReference>
<reference evidence="2 3" key="1">
    <citation type="submission" date="2022-03" db="EMBL/GenBank/DDBJ databases">
        <authorList>
            <person name="Macdonald S."/>
            <person name="Ahmed S."/>
            <person name="Newling K."/>
        </authorList>
    </citation>
    <scope>NUCLEOTIDE SEQUENCE [LARGE SCALE GENOMIC DNA]</scope>
</reference>
<name>A0ABC8MAC1_ERUVS</name>
<dbReference type="PANTHER" id="PTHR31672">
    <property type="entry name" value="BNACNNG10540D PROTEIN"/>
    <property type="match status" value="1"/>
</dbReference>
<dbReference type="SUPFAM" id="SSF117281">
    <property type="entry name" value="Kelch motif"/>
    <property type="match status" value="1"/>
</dbReference>
<gene>
    <name evidence="2" type="ORF">ERUC_LOCUS45324</name>
</gene>
<dbReference type="Gene3D" id="1.20.1280.50">
    <property type="match status" value="1"/>
</dbReference>
<sequence length="395" mass="45253">MMTMEWLPHDVVEAEILGRLPVRSLMRFKCVSKQWKSTIESRSFQERQLKHQQSGGGRDPDVLMVSASADESLRTLVLGSSSSVKIPTPWDKEKATTSYLVSNNSCDGLVCLYHPFKSGYVVNPATRWHRPLPLCQLQQLMVTQGKAYLEKDHGIFKPGFGKDIISSTYKPVWLYNSSEIGLDNATTCEVFDFSTNAWRYVTPSAPYRVVGIADSVFVDGSLHWFTDCEEETKILAFDLHTEAFQVISCKAPFPANSHPYAIVLCNLDNCLCVSHMKWPDQVIWSFNSGNKTWDKLYSIDLVMTSMLYNSPKLCAFRPLALLNAKKKKKKKDNKMILKKDKMMKKQKKKKNLLFYDSMRSRYLMIHDPETDPDDFTFEAECMGFLVCYFQTLISI</sequence>
<dbReference type="Proteomes" id="UP001642260">
    <property type="component" value="Unassembled WGS sequence"/>
</dbReference>
<dbReference type="SUPFAM" id="SSF81383">
    <property type="entry name" value="F-box domain"/>
    <property type="match status" value="1"/>
</dbReference>
<dbReference type="Pfam" id="PF00646">
    <property type="entry name" value="F-box"/>
    <property type="match status" value="1"/>
</dbReference>
<dbReference type="AlphaFoldDB" id="A0ABC8MAC1"/>
<dbReference type="PANTHER" id="PTHR31672:SF13">
    <property type="entry name" value="F-BOX PROTEIN CPR30-LIKE"/>
    <property type="match status" value="1"/>
</dbReference>
<dbReference type="InterPro" id="IPR036047">
    <property type="entry name" value="F-box-like_dom_sf"/>
</dbReference>
<dbReference type="CDD" id="cd22157">
    <property type="entry name" value="F-box_AtFBW1-like"/>
    <property type="match status" value="1"/>
</dbReference>
<protein>
    <recommendedName>
        <fullName evidence="1">F-box domain-containing protein</fullName>
    </recommendedName>
</protein>
<evidence type="ECO:0000259" key="1">
    <source>
        <dbReference type="SMART" id="SM00256"/>
    </source>
</evidence>
<feature type="domain" description="F-box" evidence="1">
    <location>
        <begin position="7"/>
        <end position="47"/>
    </location>
</feature>
<dbReference type="InterPro" id="IPR050796">
    <property type="entry name" value="SCF_F-box_component"/>
</dbReference>
<evidence type="ECO:0000313" key="2">
    <source>
        <dbReference type="EMBL" id="CAH8392841.1"/>
    </source>
</evidence>
<evidence type="ECO:0000313" key="3">
    <source>
        <dbReference type="Proteomes" id="UP001642260"/>
    </source>
</evidence>
<organism evidence="2 3">
    <name type="scientific">Eruca vesicaria subsp. sativa</name>
    <name type="common">Garden rocket</name>
    <name type="synonym">Eruca sativa</name>
    <dbReference type="NCBI Taxonomy" id="29727"/>
    <lineage>
        <taxon>Eukaryota</taxon>
        <taxon>Viridiplantae</taxon>
        <taxon>Streptophyta</taxon>
        <taxon>Embryophyta</taxon>
        <taxon>Tracheophyta</taxon>
        <taxon>Spermatophyta</taxon>
        <taxon>Magnoliopsida</taxon>
        <taxon>eudicotyledons</taxon>
        <taxon>Gunneridae</taxon>
        <taxon>Pentapetalae</taxon>
        <taxon>rosids</taxon>
        <taxon>malvids</taxon>
        <taxon>Brassicales</taxon>
        <taxon>Brassicaceae</taxon>
        <taxon>Brassiceae</taxon>
        <taxon>Eruca</taxon>
    </lineage>
</organism>
<comment type="caution">
    <text evidence="2">The sequence shown here is derived from an EMBL/GenBank/DDBJ whole genome shotgun (WGS) entry which is preliminary data.</text>
</comment>
<dbReference type="SMART" id="SM00256">
    <property type="entry name" value="FBOX"/>
    <property type="match status" value="1"/>
</dbReference>
<dbReference type="NCBIfam" id="TIGR01640">
    <property type="entry name" value="F_box_assoc_1"/>
    <property type="match status" value="1"/>
</dbReference>
<dbReference type="InterPro" id="IPR015915">
    <property type="entry name" value="Kelch-typ_b-propeller"/>
</dbReference>
<dbReference type="InterPro" id="IPR017451">
    <property type="entry name" value="F-box-assoc_interact_dom"/>
</dbReference>
<dbReference type="InterPro" id="IPR001810">
    <property type="entry name" value="F-box_dom"/>
</dbReference>
<accession>A0ABC8MAC1</accession>